<feature type="transmembrane region" description="Helical" evidence="1">
    <location>
        <begin position="143"/>
        <end position="165"/>
    </location>
</feature>
<dbReference type="Proteomes" id="UP001165269">
    <property type="component" value="Unassembled WGS sequence"/>
</dbReference>
<name>A0ABS9YID2_9ACTN</name>
<proteinExistence type="predicted"/>
<protein>
    <recommendedName>
        <fullName evidence="4">Transmembrane protein</fullName>
    </recommendedName>
</protein>
<evidence type="ECO:0000313" key="3">
    <source>
        <dbReference type="Proteomes" id="UP001165269"/>
    </source>
</evidence>
<accession>A0ABS9YID2</accession>
<evidence type="ECO:0000256" key="1">
    <source>
        <dbReference type="SAM" id="Phobius"/>
    </source>
</evidence>
<evidence type="ECO:0008006" key="4">
    <source>
        <dbReference type="Google" id="ProtNLM"/>
    </source>
</evidence>
<dbReference type="RefSeq" id="WP_242773588.1">
    <property type="nucleotide sequence ID" value="NZ_JALDAY010000013.1"/>
</dbReference>
<comment type="caution">
    <text evidence="2">The sequence shown here is derived from an EMBL/GenBank/DDBJ whole genome shotgun (WGS) entry which is preliminary data.</text>
</comment>
<keyword evidence="1" id="KW-0472">Membrane</keyword>
<keyword evidence="1" id="KW-1133">Transmembrane helix</keyword>
<evidence type="ECO:0000313" key="2">
    <source>
        <dbReference type="EMBL" id="MCI3276704.1"/>
    </source>
</evidence>
<dbReference type="EMBL" id="JALDAY010000013">
    <property type="protein sequence ID" value="MCI3276704.1"/>
    <property type="molecule type" value="Genomic_DNA"/>
</dbReference>
<dbReference type="InterPro" id="IPR039708">
    <property type="entry name" value="MT1774/Rv1733c-like"/>
</dbReference>
<gene>
    <name evidence="2" type="ORF">MQP27_37085</name>
</gene>
<organism evidence="2 3">
    <name type="scientific">Streptomyces cylindrosporus</name>
    <dbReference type="NCBI Taxonomy" id="2927583"/>
    <lineage>
        <taxon>Bacteria</taxon>
        <taxon>Bacillati</taxon>
        <taxon>Actinomycetota</taxon>
        <taxon>Actinomycetes</taxon>
        <taxon>Kitasatosporales</taxon>
        <taxon>Streptomycetaceae</taxon>
        <taxon>Streptomyces</taxon>
    </lineage>
</organism>
<sequence>MAKTRYGKVWMWRWRHNPLRRRSDVVDAWIVLAAWLIALCGGLFTGLTSGVTADHELDRQRAERHPLSAVLTENAPGRTSVSALDGDLVRATVRWTAPDGSTHTGLTKVRADAKAGAPATVWVDRQGRLTSKPLTPGDATFQAAWTGVLVGLGVAGALLGGAQLMRLQLARRQSRQWDEEWARVDTPWGWKTG</sequence>
<reference evidence="2" key="1">
    <citation type="submission" date="2022-03" db="EMBL/GenBank/DDBJ databases">
        <title>Streptomyces 7R015 and 7R016 isolated from Barleria lupulina in Thailand.</title>
        <authorList>
            <person name="Kanchanasin P."/>
            <person name="Phongsopitanun W."/>
            <person name="Tanasupawat S."/>
        </authorList>
    </citation>
    <scope>NUCLEOTIDE SEQUENCE</scope>
    <source>
        <strain evidence="2">7R015</strain>
    </source>
</reference>
<keyword evidence="3" id="KW-1185">Reference proteome</keyword>
<dbReference type="PANTHER" id="PTHR42305:SF1">
    <property type="entry name" value="MEMBRANE PROTEIN RV1733C-RELATED"/>
    <property type="match status" value="1"/>
</dbReference>
<dbReference type="PANTHER" id="PTHR42305">
    <property type="entry name" value="MEMBRANE PROTEIN RV1733C-RELATED"/>
    <property type="match status" value="1"/>
</dbReference>
<keyword evidence="1" id="KW-0812">Transmembrane</keyword>